<dbReference type="EMBL" id="BIFS01000002">
    <property type="protein sequence ID" value="GCE23722.1"/>
    <property type="molecule type" value="Genomic_DNA"/>
</dbReference>
<sequence>MPQNHYELVALIPAPPTAVYAVLADYRHGHAQIVPKQYIRQLAVESVVREQGP</sequence>
<evidence type="ECO:0000313" key="2">
    <source>
        <dbReference type="Proteomes" id="UP000287188"/>
    </source>
</evidence>
<organism evidence="1 2">
    <name type="scientific">Dictyobacter kobayashii</name>
    <dbReference type="NCBI Taxonomy" id="2014872"/>
    <lineage>
        <taxon>Bacteria</taxon>
        <taxon>Bacillati</taxon>
        <taxon>Chloroflexota</taxon>
        <taxon>Ktedonobacteria</taxon>
        <taxon>Ktedonobacterales</taxon>
        <taxon>Dictyobacteraceae</taxon>
        <taxon>Dictyobacter</taxon>
    </lineage>
</organism>
<protein>
    <submittedName>
        <fullName evidence="1">Uncharacterized protein</fullName>
    </submittedName>
</protein>
<dbReference type="AlphaFoldDB" id="A0A402AX67"/>
<comment type="caution">
    <text evidence="1">The sequence shown here is derived from an EMBL/GenBank/DDBJ whole genome shotgun (WGS) entry which is preliminary data.</text>
</comment>
<evidence type="ECO:0000313" key="1">
    <source>
        <dbReference type="EMBL" id="GCE23722.1"/>
    </source>
</evidence>
<proteinExistence type="predicted"/>
<reference evidence="2" key="1">
    <citation type="submission" date="2018-12" db="EMBL/GenBank/DDBJ databases">
        <title>Tengunoibacter tsumagoiensis gen. nov., sp. nov., Dictyobacter kobayashii sp. nov., D. alpinus sp. nov., and D. joshuensis sp. nov. and description of Dictyobacteraceae fam. nov. within the order Ktedonobacterales isolated from Tengu-no-mugimeshi.</title>
        <authorList>
            <person name="Wang C.M."/>
            <person name="Zheng Y."/>
            <person name="Sakai Y."/>
            <person name="Toyoda A."/>
            <person name="Minakuchi Y."/>
            <person name="Abe K."/>
            <person name="Yokota A."/>
            <person name="Yabe S."/>
        </authorList>
    </citation>
    <scope>NUCLEOTIDE SEQUENCE [LARGE SCALE GENOMIC DNA]</scope>
    <source>
        <strain evidence="2">Uno11</strain>
    </source>
</reference>
<name>A0A402AX67_9CHLR</name>
<dbReference type="RefSeq" id="WP_161977952.1">
    <property type="nucleotide sequence ID" value="NZ_BIFS01000002.1"/>
</dbReference>
<dbReference type="Proteomes" id="UP000287188">
    <property type="component" value="Unassembled WGS sequence"/>
</dbReference>
<keyword evidence="2" id="KW-1185">Reference proteome</keyword>
<gene>
    <name evidence="1" type="ORF">KDK_75220</name>
</gene>
<accession>A0A402AX67</accession>